<dbReference type="PANTHER" id="PTHR43822:SF9">
    <property type="entry name" value="3-ISOPROPYLMALATE DEHYDRATASE"/>
    <property type="match status" value="1"/>
</dbReference>
<keyword evidence="12" id="KW-0411">Iron-sulfur</keyword>
<evidence type="ECO:0000256" key="8">
    <source>
        <dbReference type="ARBA" id="ARBA00022485"/>
    </source>
</evidence>
<evidence type="ECO:0000256" key="7">
    <source>
        <dbReference type="ARBA" id="ARBA00022430"/>
    </source>
</evidence>
<dbReference type="GO" id="GO:0003861">
    <property type="term" value="F:3-isopropylmalate dehydratase activity"/>
    <property type="evidence" value="ECO:0007669"/>
    <property type="project" value="UniProtKB-EC"/>
</dbReference>
<name>A0AA37MJJ2_9BURK</name>
<dbReference type="InterPro" id="IPR036008">
    <property type="entry name" value="Aconitase_4Fe-4S_dom"/>
</dbReference>
<keyword evidence="11" id="KW-0408">Iron</keyword>
<organism evidence="16 17">
    <name type="scientific">Caballeronia novacaledonica</name>
    <dbReference type="NCBI Taxonomy" id="1544861"/>
    <lineage>
        <taxon>Bacteria</taxon>
        <taxon>Pseudomonadati</taxon>
        <taxon>Pseudomonadota</taxon>
        <taxon>Betaproteobacteria</taxon>
        <taxon>Burkholderiales</taxon>
        <taxon>Burkholderiaceae</taxon>
        <taxon>Caballeronia</taxon>
    </lineage>
</organism>
<dbReference type="EC" id="4.2.1.33" evidence="6"/>
<dbReference type="GO" id="GO:0051539">
    <property type="term" value="F:4 iron, 4 sulfur cluster binding"/>
    <property type="evidence" value="ECO:0007669"/>
    <property type="project" value="UniProtKB-KW"/>
</dbReference>
<sequence>MNTTGSPRTVIQKIIDAHTVHKEGGRTLLYVDRVILADTARSAFNLLKDEGREVRRPRQVIAIPDHFTPSSGTTFDDIVDDERRDLIRDVEVRAKEQGILVFGVGDPRRGIQHIVSTEQALAQPGVIIVAADSHTPTQGAVGALAFSVGTDLAHALATQCVWIQEPRTLRIQLEGDVAENVTAKDVVMAVIAKMSSTGASGLAIEYGGNFIRHLPVESRMTLCNMSVEMGARFAIVPPDDITFEYLRNRPFAPSGRNWENALVYWRTLSSDDGAPYAREMTFDVANVQPMVTWGCNAEDAVSITSTVPDPAVEDNDERRAQMQKSLEYMGLKPRTKLTDVTLDQVFIGSCANSTLEDLRAAAQILRGRRVTVPTLVVPGSGLVKAKAEEEGLDQIFRSAGAAWGEAGCSMCSAMNGDIVRPGARCASTSNRNHMGRQGPGSRTHLVSPPTAAASAVMGHLADVRKLEGA</sequence>
<gene>
    <name evidence="16" type="primary">leuC</name>
    <name evidence="16" type="ORF">CBA19CS42_36110</name>
</gene>
<dbReference type="EMBL" id="BPUS01000030">
    <property type="protein sequence ID" value="GJH30060.1"/>
    <property type="molecule type" value="Genomic_DNA"/>
</dbReference>
<dbReference type="Pfam" id="PF00330">
    <property type="entry name" value="Aconitase"/>
    <property type="match status" value="1"/>
</dbReference>
<comment type="catalytic activity">
    <reaction evidence="1">
        <text>(2R,3S)-3-isopropylmalate = (2S)-2-isopropylmalate</text>
        <dbReference type="Rhea" id="RHEA:32287"/>
        <dbReference type="ChEBI" id="CHEBI:1178"/>
        <dbReference type="ChEBI" id="CHEBI:35121"/>
        <dbReference type="EC" id="4.2.1.33"/>
    </reaction>
</comment>
<evidence type="ECO:0000256" key="1">
    <source>
        <dbReference type="ARBA" id="ARBA00000491"/>
    </source>
</evidence>
<dbReference type="InterPro" id="IPR001030">
    <property type="entry name" value="Acoase/IPM_deHydtase_lsu_aba"/>
</dbReference>
<evidence type="ECO:0000256" key="3">
    <source>
        <dbReference type="ARBA" id="ARBA00002695"/>
    </source>
</evidence>
<dbReference type="NCBIfam" id="NF004016">
    <property type="entry name" value="PRK05478.1"/>
    <property type="match status" value="1"/>
</dbReference>
<evidence type="ECO:0000256" key="9">
    <source>
        <dbReference type="ARBA" id="ARBA00022605"/>
    </source>
</evidence>
<feature type="domain" description="Aconitase/3-isopropylmalate dehydratase large subunit alpha/beta/alpha" evidence="15">
    <location>
        <begin position="12"/>
        <end position="458"/>
    </location>
</feature>
<evidence type="ECO:0000256" key="5">
    <source>
        <dbReference type="ARBA" id="ARBA00011271"/>
    </source>
</evidence>
<dbReference type="InterPro" id="IPR050067">
    <property type="entry name" value="IPM_dehydratase_rel_enz"/>
</dbReference>
<dbReference type="PRINTS" id="PR00415">
    <property type="entry name" value="ACONITASE"/>
</dbReference>
<evidence type="ECO:0000256" key="10">
    <source>
        <dbReference type="ARBA" id="ARBA00022723"/>
    </source>
</evidence>
<evidence type="ECO:0000256" key="12">
    <source>
        <dbReference type="ARBA" id="ARBA00023014"/>
    </source>
</evidence>
<dbReference type="PANTHER" id="PTHR43822">
    <property type="entry name" value="HOMOACONITASE, MITOCHONDRIAL-RELATED"/>
    <property type="match status" value="1"/>
</dbReference>
<evidence type="ECO:0000256" key="6">
    <source>
        <dbReference type="ARBA" id="ARBA00011998"/>
    </source>
</evidence>
<evidence type="ECO:0000259" key="15">
    <source>
        <dbReference type="Pfam" id="PF00330"/>
    </source>
</evidence>
<accession>A0AA37MJJ2</accession>
<reference evidence="16" key="1">
    <citation type="submission" date="2022-09" db="EMBL/GenBank/DDBJ databases">
        <title>Isolation and characterization of 3-chlorobenzoate degrading bacteria from soils in Shizuoka.</title>
        <authorList>
            <person name="Ifat A."/>
            <person name="Ogawa N."/>
            <person name="Kimbara K."/>
            <person name="Moriuchi R."/>
            <person name="Dohra H."/>
            <person name="Shintani M."/>
        </authorList>
    </citation>
    <scope>NUCLEOTIDE SEQUENCE</scope>
    <source>
        <strain evidence="16">19CS4-2</strain>
    </source>
</reference>
<keyword evidence="9" id="KW-0028">Amino-acid biosynthesis</keyword>
<proteinExistence type="predicted"/>
<comment type="function">
    <text evidence="3">Catalyzes the isomerization between 2-isopropylmalate and 3-isopropylmalate, via the formation of 2-isopropylmaleate.</text>
</comment>
<comment type="subunit">
    <text evidence="5">Heterodimer of LeuC and LeuD.</text>
</comment>
<dbReference type="SUPFAM" id="SSF53732">
    <property type="entry name" value="Aconitase iron-sulfur domain"/>
    <property type="match status" value="1"/>
</dbReference>
<keyword evidence="8" id="KW-0004">4Fe-4S</keyword>
<evidence type="ECO:0000256" key="14">
    <source>
        <dbReference type="ARBA" id="ARBA00023304"/>
    </source>
</evidence>
<evidence type="ECO:0000256" key="4">
    <source>
        <dbReference type="ARBA" id="ARBA00004729"/>
    </source>
</evidence>
<comment type="caution">
    <text evidence="16">The sequence shown here is derived from an EMBL/GenBank/DDBJ whole genome shotgun (WGS) entry which is preliminary data.</text>
</comment>
<protein>
    <recommendedName>
        <fullName evidence="6">3-isopropylmalate dehydratase</fullName>
        <ecNumber evidence="6">4.2.1.33</ecNumber>
    </recommendedName>
</protein>
<dbReference type="RefSeq" id="WP_238217679.1">
    <property type="nucleotide sequence ID" value="NZ_BPUS01000030.1"/>
</dbReference>
<keyword evidence="7" id="KW-0432">Leucine biosynthesis</keyword>
<keyword evidence="14" id="KW-0100">Branched-chain amino acid biosynthesis</keyword>
<keyword evidence="10" id="KW-0479">Metal-binding</keyword>
<comment type="pathway">
    <text evidence="4">Amino-acid biosynthesis; L-leucine biosynthesis; L-leucine from 3-methyl-2-oxobutanoate: step 2/4.</text>
</comment>
<comment type="cofactor">
    <cofactor evidence="2">
        <name>[4Fe-4S] cluster</name>
        <dbReference type="ChEBI" id="CHEBI:49883"/>
    </cofactor>
</comment>
<dbReference type="GO" id="GO:0046872">
    <property type="term" value="F:metal ion binding"/>
    <property type="evidence" value="ECO:0007669"/>
    <property type="project" value="UniProtKB-KW"/>
</dbReference>
<evidence type="ECO:0000256" key="11">
    <source>
        <dbReference type="ARBA" id="ARBA00023004"/>
    </source>
</evidence>
<evidence type="ECO:0000313" key="17">
    <source>
        <dbReference type="Proteomes" id="UP001055111"/>
    </source>
</evidence>
<dbReference type="Proteomes" id="UP001055111">
    <property type="component" value="Unassembled WGS sequence"/>
</dbReference>
<dbReference type="AlphaFoldDB" id="A0AA37MJJ2"/>
<evidence type="ECO:0000313" key="16">
    <source>
        <dbReference type="EMBL" id="GJH30060.1"/>
    </source>
</evidence>
<dbReference type="NCBIfam" id="NF009116">
    <property type="entry name" value="PRK12466.1"/>
    <property type="match status" value="1"/>
</dbReference>
<dbReference type="InterPro" id="IPR015931">
    <property type="entry name" value="Acnase/IPM_dHydase_lsu_aba_1/3"/>
</dbReference>
<evidence type="ECO:0000256" key="13">
    <source>
        <dbReference type="ARBA" id="ARBA00023239"/>
    </source>
</evidence>
<evidence type="ECO:0000256" key="2">
    <source>
        <dbReference type="ARBA" id="ARBA00001966"/>
    </source>
</evidence>
<dbReference type="GO" id="GO:0009098">
    <property type="term" value="P:L-leucine biosynthetic process"/>
    <property type="evidence" value="ECO:0007669"/>
    <property type="project" value="UniProtKB-KW"/>
</dbReference>
<keyword evidence="13" id="KW-0456">Lyase</keyword>
<dbReference type="Gene3D" id="3.30.499.10">
    <property type="entry name" value="Aconitase, domain 3"/>
    <property type="match status" value="2"/>
</dbReference>